<reference evidence="1" key="1">
    <citation type="journal article" date="2019" name="PLoS Negl. Trop. Dis.">
        <title>Revisiting the worldwide diversity of Leptospira species in the environment.</title>
        <authorList>
            <person name="Vincent A.T."/>
            <person name="Schiettekatte O."/>
            <person name="Bourhy P."/>
            <person name="Veyrier F.J."/>
            <person name="Picardeau M."/>
        </authorList>
    </citation>
    <scope>NUCLEOTIDE SEQUENCE [LARGE SCALE GENOMIC DNA]</scope>
    <source>
        <strain evidence="1">201702476</strain>
    </source>
</reference>
<dbReference type="Gene3D" id="3.40.50.410">
    <property type="entry name" value="von Willebrand factor, type A domain"/>
    <property type="match status" value="1"/>
</dbReference>
<evidence type="ECO:0000313" key="1">
    <source>
        <dbReference type="EMBL" id="TGL59389.1"/>
    </source>
</evidence>
<proteinExistence type="predicted"/>
<keyword evidence="2" id="KW-1185">Reference proteome</keyword>
<protein>
    <submittedName>
        <fullName evidence="1">VWA domain-containing protein</fullName>
    </submittedName>
</protein>
<dbReference type="EMBL" id="RQGD01000024">
    <property type="protein sequence ID" value="TGL59389.1"/>
    <property type="molecule type" value="Genomic_DNA"/>
</dbReference>
<organism evidence="1 2">
    <name type="scientific">Leptospira ognonensis</name>
    <dbReference type="NCBI Taxonomy" id="2484945"/>
    <lineage>
        <taxon>Bacteria</taxon>
        <taxon>Pseudomonadati</taxon>
        <taxon>Spirochaetota</taxon>
        <taxon>Spirochaetia</taxon>
        <taxon>Leptospirales</taxon>
        <taxon>Leptospiraceae</taxon>
        <taxon>Leptospira</taxon>
    </lineage>
</organism>
<name>A0A4R9K138_9LEPT</name>
<dbReference type="AlphaFoldDB" id="A0A4R9K138"/>
<dbReference type="SUPFAM" id="SSF53300">
    <property type="entry name" value="vWA-like"/>
    <property type="match status" value="1"/>
</dbReference>
<sequence>MLEIPGLNGIKKILWKNISSGMVIIGGLKINNGFPIELLNYPTLTPILIETLTHKYKLLPNREIIVAEAIPGASVSKMAGAIRMAERKISSVNKFRNHFASEKNRIIAEHDLVLNISQPILLSRGVNQDFLIKDTFNSFQSKLISTGIPSIFNRLEEAISLADVFSGRLKEKINLPEDKEVLLHLVIDYSYSMNSAGKLDRILATVHNFYRDLTEFILNLKVLVYVFSDTCAQVKYPLSGREIERRETNYASFMKKVLHHNQKDVHNKVILFTDGEPSDLEEALLNGNRMKKQNIDYTQIVFSIGEEKRHIIQGDASRYKSIDGYLPEGIKAETRYLNDLEWKEAKDKSYGNFMKVAEACGGNLIILDIYDFLNLVSIEVYDRYMGQLTLSKSTDLKDAVLAEFQQKAKVPGFVTKDNKIAKPFQFKKLER</sequence>
<comment type="caution">
    <text evidence="1">The sequence shown here is derived from an EMBL/GenBank/DDBJ whole genome shotgun (WGS) entry which is preliminary data.</text>
</comment>
<gene>
    <name evidence="1" type="ORF">EHQ58_09100</name>
</gene>
<dbReference type="Proteomes" id="UP000297693">
    <property type="component" value="Unassembled WGS sequence"/>
</dbReference>
<accession>A0A4R9K138</accession>
<dbReference type="CDD" id="cd00198">
    <property type="entry name" value="vWFA"/>
    <property type="match status" value="1"/>
</dbReference>
<dbReference type="RefSeq" id="WP_135623577.1">
    <property type="nucleotide sequence ID" value="NZ_RQGD01000024.1"/>
</dbReference>
<dbReference type="InterPro" id="IPR036465">
    <property type="entry name" value="vWFA_dom_sf"/>
</dbReference>
<evidence type="ECO:0000313" key="2">
    <source>
        <dbReference type="Proteomes" id="UP000297693"/>
    </source>
</evidence>